<name>A0A0S2LIH6_CRYD1</name>
<protein>
    <submittedName>
        <fullName evidence="2">Uncharacterized protein</fullName>
    </submittedName>
</protein>
<gene>
    <name evidence="2" type="ordered locus">CNC07095</name>
</gene>
<dbReference type="InParanoid" id="A0A0S2LIH6"/>
<organism evidence="2 3">
    <name type="scientific">Cryptococcus deneoformans (strain JEC21 / ATCC MYA-565)</name>
    <name type="common">Cryptococcus neoformans var. neoformans serotype D</name>
    <dbReference type="NCBI Taxonomy" id="214684"/>
    <lineage>
        <taxon>Eukaryota</taxon>
        <taxon>Fungi</taxon>
        <taxon>Dikarya</taxon>
        <taxon>Basidiomycota</taxon>
        <taxon>Agaricomycotina</taxon>
        <taxon>Tremellomycetes</taxon>
        <taxon>Tremellales</taxon>
        <taxon>Cryptococcaceae</taxon>
        <taxon>Cryptococcus</taxon>
        <taxon>Cryptococcus neoformans species complex</taxon>
    </lineage>
</organism>
<evidence type="ECO:0000313" key="2">
    <source>
        <dbReference type="EMBL" id="ALO60513.1"/>
    </source>
</evidence>
<dbReference type="KEGG" id="cne:CNC07095"/>
<evidence type="ECO:0000313" key="3">
    <source>
        <dbReference type="Proteomes" id="UP000002149"/>
    </source>
</evidence>
<feature type="compositionally biased region" description="Low complexity" evidence="1">
    <location>
        <begin position="226"/>
        <end position="241"/>
    </location>
</feature>
<feature type="region of interest" description="Disordered" evidence="1">
    <location>
        <begin position="221"/>
        <end position="241"/>
    </location>
</feature>
<dbReference type="PaxDb" id="214684-A0A0S2LIH6"/>
<proteinExistence type="predicted"/>
<accession>A0A0S2LIH6</accession>
<dbReference type="RefSeq" id="XP_024514327.1">
    <property type="nucleotide sequence ID" value="XM_024658473.1"/>
</dbReference>
<sequence length="294" mass="34079">MEPFSKPCKTSDPPAYTATDKTAQYLQPFFPSCLTKYPNALKFFRETSDLYCIVAKPQTCTCHPTVCYRYTTERPLEKYYFTDLKYGKRTLSRSELCKTWLVSLDFLSLIEYRLLQQVEKSVDKDGNQQSDVYNLIHKKNVETYQNWRPIAEGLTIAMDKLYSWEISHHLPNHWTPYDATQSNGGQIALENFVLTHIPAQAQTQDTSSMAPGQYHDYQKPQKLRDSQLSSDNNNNNTNINKNDTLTLSIITTTKRVLSVFDNNPDNFFVWYKKENVDQLPSRQVNGFNSYAEPL</sequence>
<dbReference type="AlphaFoldDB" id="A0A0S2LIH6"/>
<dbReference type="GeneID" id="36392820"/>
<evidence type="ECO:0000256" key="1">
    <source>
        <dbReference type="SAM" id="MobiDB-lite"/>
    </source>
</evidence>
<dbReference type="VEuPathDB" id="FungiDB:CNC07095"/>
<dbReference type="EMBL" id="AE017343">
    <property type="protein sequence ID" value="ALO60513.1"/>
    <property type="molecule type" value="Genomic_DNA"/>
</dbReference>
<reference evidence="2 3" key="1">
    <citation type="journal article" date="2005" name="Science">
        <title>The genome of the basidiomycetous yeast and human pathogen Cryptococcus neoformans.</title>
        <authorList>
            <person name="Loftus B.J."/>
            <person name="Fung E."/>
            <person name="Roncaglia P."/>
            <person name="Rowley D."/>
            <person name="Amedeo P."/>
            <person name="Bruno D."/>
            <person name="Vamathevan J."/>
            <person name="Miranda M."/>
            <person name="Anderson I.J."/>
            <person name="Fraser J.A."/>
            <person name="Allen J.E."/>
            <person name="Bosdet I.E."/>
            <person name="Brent M.R."/>
            <person name="Chiu R."/>
            <person name="Doering T.L."/>
            <person name="Donlin M.J."/>
            <person name="D'Souza C.A."/>
            <person name="Fox D.S."/>
            <person name="Grinberg V."/>
            <person name="Fu J."/>
            <person name="Fukushima M."/>
            <person name="Haas B.J."/>
            <person name="Huang J.C."/>
            <person name="Janbon G."/>
            <person name="Jones S.J."/>
            <person name="Koo H.L."/>
            <person name="Krzywinski M.I."/>
            <person name="Kwon-Chung J.K."/>
            <person name="Lengeler K.B."/>
            <person name="Maiti R."/>
            <person name="Marra M.A."/>
            <person name="Marra R.E."/>
            <person name="Mathewson C.A."/>
            <person name="Mitchell T.G."/>
            <person name="Pertea M."/>
            <person name="Riggs F.R."/>
            <person name="Salzberg S.L."/>
            <person name="Schein J.E."/>
            <person name="Shvartsbeyn A."/>
            <person name="Shin H."/>
            <person name="Shumway M."/>
            <person name="Specht C.A."/>
            <person name="Suh B.B."/>
            <person name="Tenney A."/>
            <person name="Utterback T.R."/>
            <person name="Wickes B.L."/>
            <person name="Wortman J.R."/>
            <person name="Wye N.H."/>
            <person name="Kronstad J.W."/>
            <person name="Lodge J.K."/>
            <person name="Heitman J."/>
            <person name="Davis R.W."/>
            <person name="Fraser C.M."/>
            <person name="Hyman R.W."/>
        </authorList>
    </citation>
    <scope>NUCLEOTIDE SEQUENCE [LARGE SCALE GENOMIC DNA]</scope>
    <source>
        <strain evidence="3">JEC21 / ATCC MYA-565</strain>
    </source>
</reference>
<dbReference type="Proteomes" id="UP000002149">
    <property type="component" value="Chromosome 3"/>
</dbReference>
<keyword evidence="3" id="KW-1185">Reference proteome</keyword>